<gene>
    <name evidence="3" type="ORF">MMF98_06255</name>
</gene>
<dbReference type="PANTHER" id="PTHR30441:SF8">
    <property type="entry name" value="DUF748 DOMAIN-CONTAINING PROTEIN"/>
    <property type="match status" value="1"/>
</dbReference>
<keyword evidence="4" id="KW-1185">Reference proteome</keyword>
<dbReference type="EMBL" id="JALGBI010000001">
    <property type="protein sequence ID" value="MCJ0762813.1"/>
    <property type="molecule type" value="Genomic_DNA"/>
</dbReference>
<sequence length="1259" mass="131869">MDIDAVKNNKWFRRVAWAVGGVLALWGIGWLAVPPLVKSQAEKIATEKLGRQVTLGAVDFKPWTLELTLNDLAIAGANGAPPQLLIKRIYIDGELQSLLRLAPVVDAVEVEAPQLRLTHLSDGHYDIDDILARLSQPSGQPPGEPPRFALYNLALTGGSVDFTDQAVHRTHELRELNLSVPFLSNLPSQREVKVEPRLAFRLNGSSFDSSAVGTPFTQARKTDASIKLAGFDLTPYLGYIPASVPVKLQAATLDADVRVAFEQTPRIAVRLSGTVQASRVKLADARAQELLGFETLKLTLDDVRPFEQTARLAAVELDSPSLAVRRDKAGRLNLDLSGTPEAPQKTAASDAAAKTPTAKVSPAGGWKIDVAKVAVRGGAVAWSDDGTAPQARLALRNVALDASGIAVPVAQPLQFSGAAVLDSQPGQASLSFSGTATDIAASVTATVGGVPLAAAAPYLASFITPALGGTLDADLALQWKAPAGPGQAPGLQVQARQLVLNQLALTQGRAPLASVKKIELAQAQLDLAQQTLSVEKLALTQPRAKVGRGEDRRWMFEHWLKAGSAAPAAAPGHRPGGAADKPWGVALGEVTLDAGALSYLDQATARPVAFELTGLKLQMKNVAPDSAKPSPLTVSARLGAGRTEPGRLDYRGTLALKPLAAQGRVDAQRLPLHAFAPYFADALNIELLRADASFKGQVRYADGKAGPALKLSGDTALEEFRANSVPVDAPPQEAAAGKGGLAISEELLSWKALSLRGLEVSLTPGTATTVDVRETTLSDFFARVIINENGRINLQDLVKSSAATGTATVPAATTGAAVATNSIATNDPATRTSGQKSASTPVPAGAAAASVAAGTATAAPAPVIRVGPVSLINGKVLFTDHFVKPNYSADLSDLTGKLSAFSSVSPQGSPQLADLELRGRAEGTASLEILGKLNPLAKPLALDIKGKVRDLELPPLSPYSIKYAGHGIERGKLSVDVAYLVKPDGQLTASNNLVLNQLSFGDEVKGAPASLPVKLAVALLADRNGVIDINLPISGSLNDPQFSLGPIIFKVIVNLIVKAITSPFSLLASAFGGGGDELSMVAFAPGSAMLSPDARQGLDKVANALTDRPSLKMTVVGTASLQAERDGYKHERLKALVQAEKRRAAVLAGQTATGVITVSEAEYPALLKEVYKRADMPKPRNLIGMAKDLPPAEMEALLLANIPVSDDVMRELALQRGVAVKDYLATKNLPPERLFLGAAKAVAPEAKWSPRAELSLATQ</sequence>
<keyword evidence="2" id="KW-0812">Transmembrane</keyword>
<dbReference type="AlphaFoldDB" id="A0A9X2ALL3"/>
<dbReference type="InterPro" id="IPR036737">
    <property type="entry name" value="OmpA-like_sf"/>
</dbReference>
<dbReference type="Gene3D" id="3.30.1330.60">
    <property type="entry name" value="OmpA-like domain"/>
    <property type="match status" value="1"/>
</dbReference>
<dbReference type="InterPro" id="IPR008023">
    <property type="entry name" value="DUF748"/>
</dbReference>
<evidence type="ECO:0000313" key="4">
    <source>
        <dbReference type="Proteomes" id="UP001139447"/>
    </source>
</evidence>
<name>A0A9X2ALL3_9BURK</name>
<feature type="region of interest" description="Disordered" evidence="1">
    <location>
        <begin position="333"/>
        <end position="358"/>
    </location>
</feature>
<dbReference type="Pfam" id="PF05359">
    <property type="entry name" value="DUF748"/>
    <property type="match status" value="2"/>
</dbReference>
<dbReference type="InterPro" id="IPR052894">
    <property type="entry name" value="AsmA-related"/>
</dbReference>
<dbReference type="Proteomes" id="UP001139447">
    <property type="component" value="Unassembled WGS sequence"/>
</dbReference>
<accession>A0A9X2ALL3</accession>
<protein>
    <submittedName>
        <fullName evidence="3">DUF748 domain-containing protein</fullName>
    </submittedName>
</protein>
<proteinExistence type="predicted"/>
<feature type="compositionally biased region" description="Low complexity" evidence="1">
    <location>
        <begin position="342"/>
        <end position="358"/>
    </location>
</feature>
<reference evidence="3" key="1">
    <citation type="submission" date="2022-03" db="EMBL/GenBank/DDBJ databases">
        <authorList>
            <person name="Woo C.Y."/>
        </authorList>
    </citation>
    <scope>NUCLEOTIDE SEQUENCE</scope>
    <source>
        <strain evidence="3">CYS-02</strain>
    </source>
</reference>
<evidence type="ECO:0000313" key="3">
    <source>
        <dbReference type="EMBL" id="MCJ0762813.1"/>
    </source>
</evidence>
<feature type="transmembrane region" description="Helical" evidence="2">
    <location>
        <begin position="15"/>
        <end position="33"/>
    </location>
</feature>
<dbReference type="RefSeq" id="WP_243305384.1">
    <property type="nucleotide sequence ID" value="NZ_JALGBI010000001.1"/>
</dbReference>
<keyword evidence="2" id="KW-1133">Transmembrane helix</keyword>
<evidence type="ECO:0000256" key="1">
    <source>
        <dbReference type="SAM" id="MobiDB-lite"/>
    </source>
</evidence>
<comment type="caution">
    <text evidence="3">The sequence shown here is derived from an EMBL/GenBank/DDBJ whole genome shotgun (WGS) entry which is preliminary data.</text>
</comment>
<dbReference type="GO" id="GO:0090313">
    <property type="term" value="P:regulation of protein targeting to membrane"/>
    <property type="evidence" value="ECO:0007669"/>
    <property type="project" value="TreeGrafter"/>
</dbReference>
<dbReference type="GO" id="GO:0005886">
    <property type="term" value="C:plasma membrane"/>
    <property type="evidence" value="ECO:0007669"/>
    <property type="project" value="TreeGrafter"/>
</dbReference>
<evidence type="ECO:0000256" key="2">
    <source>
        <dbReference type="SAM" id="Phobius"/>
    </source>
</evidence>
<keyword evidence="2" id="KW-0472">Membrane</keyword>
<dbReference type="PANTHER" id="PTHR30441">
    <property type="entry name" value="DUF748 DOMAIN-CONTAINING PROTEIN"/>
    <property type="match status" value="1"/>
</dbReference>
<organism evidence="3 4">
    <name type="scientific">Variovorax terrae</name>
    <dbReference type="NCBI Taxonomy" id="2923278"/>
    <lineage>
        <taxon>Bacteria</taxon>
        <taxon>Pseudomonadati</taxon>
        <taxon>Pseudomonadota</taxon>
        <taxon>Betaproteobacteria</taxon>
        <taxon>Burkholderiales</taxon>
        <taxon>Comamonadaceae</taxon>
        <taxon>Variovorax</taxon>
    </lineage>
</organism>